<dbReference type="AlphaFoldDB" id="A0A2S4N587"/>
<evidence type="ECO:0000256" key="1">
    <source>
        <dbReference type="SAM" id="Phobius"/>
    </source>
</evidence>
<protein>
    <submittedName>
        <fullName evidence="2">Uncharacterized protein</fullName>
    </submittedName>
</protein>
<dbReference type="EMBL" id="PQNY01000020">
    <property type="protein sequence ID" value="POS00820.1"/>
    <property type="molecule type" value="Genomic_DNA"/>
</dbReference>
<keyword evidence="1" id="KW-0812">Transmembrane</keyword>
<comment type="caution">
    <text evidence="2">The sequence shown here is derived from an EMBL/GenBank/DDBJ whole genome shotgun (WGS) entry which is preliminary data.</text>
</comment>
<feature type="transmembrane region" description="Helical" evidence="1">
    <location>
        <begin position="12"/>
        <end position="35"/>
    </location>
</feature>
<proteinExistence type="predicted"/>
<evidence type="ECO:0000313" key="3">
    <source>
        <dbReference type="Proteomes" id="UP000237056"/>
    </source>
</evidence>
<keyword evidence="3" id="KW-1185">Reference proteome</keyword>
<name>A0A2S4N587_9FLAO</name>
<reference evidence="2 3" key="1">
    <citation type="submission" date="2018-01" db="EMBL/GenBank/DDBJ databases">
        <title>Genomic Encyclopedia of Type Strains, Phase I: the one thousand microbial genomes (KMG-I) project.</title>
        <authorList>
            <person name="Goeker M."/>
        </authorList>
    </citation>
    <scope>NUCLEOTIDE SEQUENCE [LARGE SCALE GENOMIC DNA]</scope>
    <source>
        <strain evidence="2 3">DSM 17960</strain>
    </source>
</reference>
<evidence type="ECO:0000313" key="2">
    <source>
        <dbReference type="EMBL" id="POS00820.1"/>
    </source>
</evidence>
<keyword evidence="1" id="KW-1133">Transmembrane helix</keyword>
<accession>A0A2S4N587</accession>
<dbReference type="Proteomes" id="UP000237056">
    <property type="component" value="Unassembled WGS sequence"/>
</dbReference>
<sequence>MEEFKGTVDNSFMWFSIIAQLVFFITFVVIIYYIIKLYRKIIKYLDRKS</sequence>
<keyword evidence="1" id="KW-0472">Membrane</keyword>
<organism evidence="2 3">
    <name type="scientific">Flavobacterium croceum DSM 17960</name>
    <dbReference type="NCBI Taxonomy" id="1121886"/>
    <lineage>
        <taxon>Bacteria</taxon>
        <taxon>Pseudomonadati</taxon>
        <taxon>Bacteroidota</taxon>
        <taxon>Flavobacteriia</taxon>
        <taxon>Flavobacteriales</taxon>
        <taxon>Flavobacteriaceae</taxon>
        <taxon>Flavobacterium</taxon>
    </lineage>
</organism>
<gene>
    <name evidence="2" type="ORF">Q361_1205</name>
</gene>